<feature type="domain" description="DZANK-type" evidence="3">
    <location>
        <begin position="105"/>
        <end position="148"/>
    </location>
</feature>
<dbReference type="AlphaFoldDB" id="A0A0G0QXF7"/>
<evidence type="ECO:0000259" key="3">
    <source>
        <dbReference type="Pfam" id="PF12773"/>
    </source>
</evidence>
<protein>
    <recommendedName>
        <fullName evidence="3">DZANK-type domain-containing protein</fullName>
    </recommendedName>
</protein>
<sequence length="214" mass="25143">MNLEKSVLDFIDGLSKVDFDVVIKYSSFVFLAFWIVVVAWVWIDSGERSDKIYLRILATLCVLIFNIPGLLIYLILRPKMTLQEQYWSDLERRYLMYETAELTDCMKCGNMLQPGFVYCPYCKTEVKVKCSNCGVNIDKRWENCPFCGDINSAFIPQVKKVVRYETFKEFVSRKFTQMKEYKARVNMKAEIRPLPVNSKAKKSKKKSKKNKKQK</sequence>
<evidence type="ECO:0000256" key="2">
    <source>
        <dbReference type="SAM" id="Phobius"/>
    </source>
</evidence>
<organism evidence="4 5">
    <name type="scientific">candidate division WS6 bacterium GW2011_GWF2_39_15</name>
    <dbReference type="NCBI Taxonomy" id="1619100"/>
    <lineage>
        <taxon>Bacteria</taxon>
        <taxon>Candidatus Dojkabacteria</taxon>
    </lineage>
</organism>
<evidence type="ECO:0000313" key="5">
    <source>
        <dbReference type="Proteomes" id="UP000034799"/>
    </source>
</evidence>
<feature type="transmembrane region" description="Helical" evidence="2">
    <location>
        <begin position="55"/>
        <end position="76"/>
    </location>
</feature>
<dbReference type="Proteomes" id="UP000034799">
    <property type="component" value="Unassembled WGS sequence"/>
</dbReference>
<dbReference type="STRING" id="1619100.UT34_C0001G0347"/>
<feature type="region of interest" description="Disordered" evidence="1">
    <location>
        <begin position="192"/>
        <end position="214"/>
    </location>
</feature>
<keyword evidence="2" id="KW-0472">Membrane</keyword>
<comment type="caution">
    <text evidence="4">The sequence shown here is derived from an EMBL/GenBank/DDBJ whole genome shotgun (WGS) entry which is preliminary data.</text>
</comment>
<dbReference type="EMBL" id="LBWK01000001">
    <property type="protein sequence ID" value="KKR06307.1"/>
    <property type="molecule type" value="Genomic_DNA"/>
</dbReference>
<keyword evidence="2" id="KW-0812">Transmembrane</keyword>
<dbReference type="Pfam" id="PF12773">
    <property type="entry name" value="DZR"/>
    <property type="match status" value="1"/>
</dbReference>
<feature type="transmembrane region" description="Helical" evidence="2">
    <location>
        <begin position="21"/>
        <end position="43"/>
    </location>
</feature>
<gene>
    <name evidence="4" type="ORF">UT34_C0001G0347</name>
</gene>
<keyword evidence="2" id="KW-1133">Transmembrane helix</keyword>
<feature type="compositionally biased region" description="Basic residues" evidence="1">
    <location>
        <begin position="199"/>
        <end position="214"/>
    </location>
</feature>
<proteinExistence type="predicted"/>
<accession>A0A0G0QXF7</accession>
<name>A0A0G0QXF7_9BACT</name>
<dbReference type="PATRIC" id="fig|1619100.3.peg.352"/>
<evidence type="ECO:0000256" key="1">
    <source>
        <dbReference type="SAM" id="MobiDB-lite"/>
    </source>
</evidence>
<dbReference type="InterPro" id="IPR025874">
    <property type="entry name" value="DZR"/>
</dbReference>
<evidence type="ECO:0000313" key="4">
    <source>
        <dbReference type="EMBL" id="KKR06307.1"/>
    </source>
</evidence>
<reference evidence="4 5" key="1">
    <citation type="journal article" date="2015" name="Nature">
        <title>rRNA introns, odd ribosomes, and small enigmatic genomes across a large radiation of phyla.</title>
        <authorList>
            <person name="Brown C.T."/>
            <person name="Hug L.A."/>
            <person name="Thomas B.C."/>
            <person name="Sharon I."/>
            <person name="Castelle C.J."/>
            <person name="Singh A."/>
            <person name="Wilkins M.J."/>
            <person name="Williams K.H."/>
            <person name="Banfield J.F."/>
        </authorList>
    </citation>
    <scope>NUCLEOTIDE SEQUENCE [LARGE SCALE GENOMIC DNA]</scope>
</reference>